<evidence type="ECO:0000256" key="1">
    <source>
        <dbReference type="ARBA" id="ARBA00013258"/>
    </source>
</evidence>
<dbReference type="NCBIfam" id="TIGR00128">
    <property type="entry name" value="fabD"/>
    <property type="match status" value="1"/>
</dbReference>
<comment type="similarity">
    <text evidence="6">Belongs to the fabD family.</text>
</comment>
<comment type="catalytic activity">
    <reaction evidence="5 6">
        <text>holo-[ACP] + malonyl-CoA = malonyl-[ACP] + CoA</text>
        <dbReference type="Rhea" id="RHEA:41792"/>
        <dbReference type="Rhea" id="RHEA-COMP:9623"/>
        <dbReference type="Rhea" id="RHEA-COMP:9685"/>
        <dbReference type="ChEBI" id="CHEBI:57287"/>
        <dbReference type="ChEBI" id="CHEBI:57384"/>
        <dbReference type="ChEBI" id="CHEBI:64479"/>
        <dbReference type="ChEBI" id="CHEBI:78449"/>
        <dbReference type="EC" id="2.3.1.39"/>
    </reaction>
</comment>
<keyword evidence="4 6" id="KW-0012">Acyltransferase</keyword>
<dbReference type="InterPro" id="IPR050858">
    <property type="entry name" value="Mal-CoA-ACP_Trans/PKS_FabD"/>
</dbReference>
<dbReference type="Gene3D" id="3.40.366.10">
    <property type="entry name" value="Malonyl-Coenzyme A Acyl Carrier Protein, domain 2"/>
    <property type="match status" value="1"/>
</dbReference>
<dbReference type="InterPro" id="IPR016035">
    <property type="entry name" value="Acyl_Trfase/lysoPLipase"/>
</dbReference>
<dbReference type="Gene3D" id="3.30.70.250">
    <property type="entry name" value="Malonyl-CoA ACP transacylase, ACP-binding"/>
    <property type="match status" value="1"/>
</dbReference>
<evidence type="ECO:0000256" key="6">
    <source>
        <dbReference type="PIRNR" id="PIRNR000446"/>
    </source>
</evidence>
<comment type="caution">
    <text evidence="8">The sequence shown here is derived from an EMBL/GenBank/DDBJ whole genome shotgun (WGS) entry which is preliminary data.</text>
</comment>
<dbReference type="SUPFAM" id="SSF52151">
    <property type="entry name" value="FabD/lysophospholipase-like"/>
    <property type="match status" value="1"/>
</dbReference>
<dbReference type="RefSeq" id="WP_062274410.1">
    <property type="nucleotide sequence ID" value="NZ_LSYU01000044.1"/>
</dbReference>
<dbReference type="InterPro" id="IPR016036">
    <property type="entry name" value="Malonyl_transacylase_ACP-bd"/>
</dbReference>
<feature type="domain" description="Malonyl-CoA:ACP transacylase (MAT)" evidence="7">
    <location>
        <begin position="8"/>
        <end position="303"/>
    </location>
</feature>
<protein>
    <recommendedName>
        <fullName evidence="2 6">Malonyl CoA-acyl carrier protein transacylase</fullName>
        <ecNumber evidence="1 6">2.3.1.39</ecNumber>
    </recommendedName>
</protein>
<evidence type="ECO:0000256" key="2">
    <source>
        <dbReference type="ARBA" id="ARBA00018953"/>
    </source>
</evidence>
<dbReference type="EMBL" id="LSYU01000044">
    <property type="protein sequence ID" value="KXX64832.1"/>
    <property type="molecule type" value="Genomic_DNA"/>
</dbReference>
<dbReference type="PANTHER" id="PTHR42681">
    <property type="entry name" value="MALONYL-COA-ACYL CARRIER PROTEIN TRANSACYLASE, MITOCHONDRIAL"/>
    <property type="match status" value="1"/>
</dbReference>
<evidence type="ECO:0000313" key="9">
    <source>
        <dbReference type="Proteomes" id="UP000075766"/>
    </source>
</evidence>
<keyword evidence="3 6" id="KW-0808">Transferase</keyword>
<dbReference type="Pfam" id="PF00698">
    <property type="entry name" value="Acyl_transf_1"/>
    <property type="match status" value="1"/>
</dbReference>
<dbReference type="InterPro" id="IPR014043">
    <property type="entry name" value="Acyl_transferase_dom"/>
</dbReference>
<dbReference type="SMART" id="SM00827">
    <property type="entry name" value="PKS_AT"/>
    <property type="match status" value="1"/>
</dbReference>
<reference evidence="8 9" key="1">
    <citation type="submission" date="2016-02" db="EMBL/GenBank/DDBJ databases">
        <title>Genome sequence of Marichromatium gracile YL-28, a purple sulfur bacterium.</title>
        <authorList>
            <person name="Zhao C."/>
            <person name="Hong X."/>
            <person name="Chen S."/>
            <person name="Yang S."/>
        </authorList>
    </citation>
    <scope>NUCLEOTIDE SEQUENCE [LARGE SCALE GENOMIC DNA]</scope>
    <source>
        <strain evidence="8 9">YL28</strain>
    </source>
</reference>
<evidence type="ECO:0000256" key="3">
    <source>
        <dbReference type="ARBA" id="ARBA00022679"/>
    </source>
</evidence>
<gene>
    <name evidence="8" type="ORF">AY586_01770</name>
</gene>
<dbReference type="InterPro" id="IPR004410">
    <property type="entry name" value="Malonyl_CoA-ACP_transAc_FabD"/>
</dbReference>
<evidence type="ECO:0000313" key="8">
    <source>
        <dbReference type="EMBL" id="KXX64832.1"/>
    </source>
</evidence>
<dbReference type="Proteomes" id="UP000075766">
    <property type="component" value="Unassembled WGS sequence"/>
</dbReference>
<name>A0ABR5VK83_MARGR</name>
<evidence type="ECO:0000259" key="7">
    <source>
        <dbReference type="SMART" id="SM00827"/>
    </source>
</evidence>
<dbReference type="InterPro" id="IPR001227">
    <property type="entry name" value="Ac_transferase_dom_sf"/>
</dbReference>
<dbReference type="PIRSF" id="PIRSF000446">
    <property type="entry name" value="Mct"/>
    <property type="match status" value="1"/>
</dbReference>
<evidence type="ECO:0000256" key="4">
    <source>
        <dbReference type="ARBA" id="ARBA00023315"/>
    </source>
</evidence>
<proteinExistence type="inferred from homology"/>
<dbReference type="SUPFAM" id="SSF55048">
    <property type="entry name" value="Probable ACP-binding domain of malonyl-CoA ACP transacylase"/>
    <property type="match status" value="1"/>
</dbReference>
<dbReference type="PANTHER" id="PTHR42681:SF1">
    <property type="entry name" value="MALONYL-COA-ACYL CARRIER PROTEIN TRANSACYLASE, MITOCHONDRIAL"/>
    <property type="match status" value="1"/>
</dbReference>
<sequence>MPQQLAVFFPGQGSQALGMLDALAATYPSVRQTFEEASDALGQDLWQLVSSGPEDALNRTENTQPAMLAAGIAVWRVWRQAGGAPATVMAGHSLGEYSALVAAEALGFADGVRLAAERGRLMQAAVPAGEGSMAALLGLDDDTVIALCAEQAGGEVLEAVNFNSPGQVVIAGASAAVARAVEAAKAAGAKRAVQLPVSVPSHCALMRPAAEQLAERLADLELTLPQVPVLHNVNVAPAADVAELRDLLVQQLYRPVRWVETVRKVAGDGVPTAIESGPGKVLAGLCKRIDRNMTTLPVFDPKTLDAALEAKANA</sequence>
<dbReference type="InterPro" id="IPR024925">
    <property type="entry name" value="Malonyl_CoA-ACP_transAc"/>
</dbReference>
<keyword evidence="9" id="KW-1185">Reference proteome</keyword>
<evidence type="ECO:0000256" key="5">
    <source>
        <dbReference type="ARBA" id="ARBA00048462"/>
    </source>
</evidence>
<dbReference type="EC" id="2.3.1.39" evidence="1 6"/>
<accession>A0ABR5VK83</accession>
<organism evidence="8 9">
    <name type="scientific">Marichromatium gracile</name>
    <name type="common">Chromatium gracile</name>
    <dbReference type="NCBI Taxonomy" id="1048"/>
    <lineage>
        <taxon>Bacteria</taxon>
        <taxon>Pseudomonadati</taxon>
        <taxon>Pseudomonadota</taxon>
        <taxon>Gammaproteobacteria</taxon>
        <taxon>Chromatiales</taxon>
        <taxon>Chromatiaceae</taxon>
        <taxon>Marichromatium</taxon>
    </lineage>
</organism>